<evidence type="ECO:0000313" key="2">
    <source>
        <dbReference type="Proteomes" id="UP000756921"/>
    </source>
</evidence>
<dbReference type="Proteomes" id="UP000756921">
    <property type="component" value="Unassembled WGS sequence"/>
</dbReference>
<dbReference type="OrthoDB" id="2991872at2759"/>
<dbReference type="AlphaFoldDB" id="A0A9P6KL68"/>
<gene>
    <name evidence="1" type="ORF">PMIN01_12112</name>
</gene>
<evidence type="ECO:0000313" key="1">
    <source>
        <dbReference type="EMBL" id="KAF9730179.1"/>
    </source>
</evidence>
<comment type="caution">
    <text evidence="1">The sequence shown here is derived from an EMBL/GenBank/DDBJ whole genome shotgun (WGS) entry which is preliminary data.</text>
</comment>
<proteinExistence type="predicted"/>
<name>A0A9P6KL68_9PLEO</name>
<keyword evidence="2" id="KW-1185">Reference proteome</keyword>
<sequence>MLATLFRLGLQGILYYGAFSRFTHGQYTPTFYEYQLERAPNTANTQYVPVIDVLLGSLLFSSRARHWAALFFAIAQGGGIIKLLQKGKDVTPDVGLFTVGMIVFLTSW</sequence>
<protein>
    <submittedName>
        <fullName evidence="1">Uncharacterized protein</fullName>
    </submittedName>
</protein>
<organism evidence="1 2">
    <name type="scientific">Paraphaeosphaeria minitans</name>
    <dbReference type="NCBI Taxonomy" id="565426"/>
    <lineage>
        <taxon>Eukaryota</taxon>
        <taxon>Fungi</taxon>
        <taxon>Dikarya</taxon>
        <taxon>Ascomycota</taxon>
        <taxon>Pezizomycotina</taxon>
        <taxon>Dothideomycetes</taxon>
        <taxon>Pleosporomycetidae</taxon>
        <taxon>Pleosporales</taxon>
        <taxon>Massarineae</taxon>
        <taxon>Didymosphaeriaceae</taxon>
        <taxon>Paraphaeosphaeria</taxon>
    </lineage>
</organism>
<dbReference type="EMBL" id="WJXW01000015">
    <property type="protein sequence ID" value="KAF9730179.1"/>
    <property type="molecule type" value="Genomic_DNA"/>
</dbReference>
<reference evidence="1" key="1">
    <citation type="journal article" date="2020" name="Mol. Plant Microbe Interact.">
        <title>Genome Sequence of the Biocontrol Agent Coniothyrium minitans strain Conio (IMI 134523).</title>
        <authorList>
            <person name="Patel D."/>
            <person name="Shittu T.A."/>
            <person name="Baroncelli R."/>
            <person name="Muthumeenakshi S."/>
            <person name="Osborne T.H."/>
            <person name="Janganan T.K."/>
            <person name="Sreenivasaprasad S."/>
        </authorList>
    </citation>
    <scope>NUCLEOTIDE SEQUENCE</scope>
    <source>
        <strain evidence="1">Conio</strain>
    </source>
</reference>
<accession>A0A9P6KL68</accession>